<accession>A0A410DWJ4</accession>
<organism evidence="3 4">
    <name type="scientific">Clostridium manihotivorum</name>
    <dbReference type="NCBI Taxonomy" id="2320868"/>
    <lineage>
        <taxon>Bacteria</taxon>
        <taxon>Bacillati</taxon>
        <taxon>Bacillota</taxon>
        <taxon>Clostridia</taxon>
        <taxon>Eubacteriales</taxon>
        <taxon>Clostridiaceae</taxon>
        <taxon>Clostridium</taxon>
    </lineage>
</organism>
<dbReference type="Gene3D" id="3.20.20.80">
    <property type="entry name" value="Glycosidases"/>
    <property type="match status" value="1"/>
</dbReference>
<gene>
    <name evidence="3" type="ORF">C1I91_18380</name>
</gene>
<comment type="similarity">
    <text evidence="1">Belongs to the glycosyl hydrolase 66 family.</text>
</comment>
<name>A0A410DWJ4_9CLOT</name>
<protein>
    <submittedName>
        <fullName evidence="3">Dextranase</fullName>
    </submittedName>
</protein>
<proteinExistence type="inferred from homology"/>
<evidence type="ECO:0000313" key="4">
    <source>
        <dbReference type="Proteomes" id="UP000286268"/>
    </source>
</evidence>
<dbReference type="Pfam" id="PF13199">
    <property type="entry name" value="Glyco_hydro_66"/>
    <property type="match status" value="1"/>
</dbReference>
<dbReference type="AlphaFoldDB" id="A0A410DWJ4"/>
<dbReference type="EMBL" id="CP025746">
    <property type="protein sequence ID" value="QAA33454.1"/>
    <property type="molecule type" value="Genomic_DNA"/>
</dbReference>
<evidence type="ECO:0000256" key="2">
    <source>
        <dbReference type="ARBA" id="ARBA00022729"/>
    </source>
</evidence>
<dbReference type="CDD" id="cd14745">
    <property type="entry name" value="GH66"/>
    <property type="match status" value="1"/>
</dbReference>
<dbReference type="InterPro" id="IPR025092">
    <property type="entry name" value="Glyco_hydro_66"/>
</dbReference>
<keyword evidence="2" id="KW-0732">Signal</keyword>
<dbReference type="Proteomes" id="UP000286268">
    <property type="component" value="Chromosome"/>
</dbReference>
<reference evidence="3 4" key="1">
    <citation type="submission" date="2018-01" db="EMBL/GenBank/DDBJ databases">
        <title>Genome Sequencing and Assembly of Anaerobacter polyendosporus strain CT4.</title>
        <authorList>
            <person name="Tachaapaikoon C."/>
            <person name="Sutheeworapong S."/>
            <person name="Jenjaroenpun P."/>
            <person name="Wongsurawat T."/>
            <person name="Nookeaw I."/>
            <person name="Cheawchanlertfa P."/>
            <person name="Kosugi A."/>
            <person name="Cheevadhanarak S."/>
            <person name="Ratanakhanokchai K."/>
        </authorList>
    </citation>
    <scope>NUCLEOTIDE SEQUENCE [LARGE SCALE GENOMIC DNA]</scope>
    <source>
        <strain evidence="3 4">CT4</strain>
    </source>
</reference>
<dbReference type="Gene3D" id="2.60.40.10">
    <property type="entry name" value="Immunoglobulins"/>
    <property type="match status" value="1"/>
</dbReference>
<dbReference type="InterPro" id="IPR013780">
    <property type="entry name" value="Glyco_hydro_b"/>
</dbReference>
<dbReference type="InterPro" id="IPR013783">
    <property type="entry name" value="Ig-like_fold"/>
</dbReference>
<sequence length="610" mass="69294">MFTLKKRFIIAAIAVLCIGGGFLAYKVKTFSVEASTKVSESGKLITDVYTDKARYNPKDNVSLKVELDNKLGKDYKGSLEIYFKYLNNTVEKKKLEVSLGSKEKKTLDIPWNAPSDDYKGYLVEVYATHGVTVDDSKNTAVDVSSNWDKFPRYGYIAEYPDQSKDKSENIIDKINKFHIDGLQFYDWQNKHQKPLPGDESNMPKSWKDIANRDIYYQTVKDYIDLAHSKNMKAANYNLIYGTYSDYQQDGVKPEWGIYKDSFHTEQDGYALPNGWASSLEIFNPANKDWQNYIYNKEKDVFKILNFDIYHMDTLGNRGTTFDYNGNFVNLPDTYTEFVNNAKSALGVGVVFNTVNRFGLEQVAKSNVDFLYSELWPSDFPNYYYFKDTVDKGYALTSGKKSTVIAAYMNYGSAGVPGEFNENSVRLTDAAIFAAGGSHIELGDTGMLGREYFPNKNLKMTDSLVAAMRNYYDFLVAYENLLRDGLKDIDNPISIDGIKTSTNGQANTVWAYAKEKKGYEVVQLINLLGMNKEAWRDDGANYDAPTSKKDLKLDYTIKEGKVKDVYLASPDLNGGKPIKLNYKATKDGNGTKLQIDVPELHYWDMVYVEKE</sequence>
<evidence type="ECO:0000256" key="1">
    <source>
        <dbReference type="ARBA" id="ARBA00010837"/>
    </source>
</evidence>
<dbReference type="Gene3D" id="2.60.40.1180">
    <property type="entry name" value="Golgi alpha-mannosidase II"/>
    <property type="match status" value="1"/>
</dbReference>
<keyword evidence="4" id="KW-1185">Reference proteome</keyword>
<dbReference type="KEGG" id="cmah:C1I91_18380"/>
<dbReference type="OrthoDB" id="9778932at2"/>
<evidence type="ECO:0000313" key="3">
    <source>
        <dbReference type="EMBL" id="QAA33454.1"/>
    </source>
</evidence>